<evidence type="ECO:0000313" key="1">
    <source>
        <dbReference type="EMBL" id="GFN83190.1"/>
    </source>
</evidence>
<dbReference type="Proteomes" id="UP000735302">
    <property type="component" value="Unassembled WGS sequence"/>
</dbReference>
<comment type="caution">
    <text evidence="1">The sequence shown here is derived from an EMBL/GenBank/DDBJ whole genome shotgun (WGS) entry which is preliminary data.</text>
</comment>
<protein>
    <submittedName>
        <fullName evidence="1">Uncharacterized protein</fullName>
    </submittedName>
</protein>
<gene>
    <name evidence="1" type="ORF">PoB_000969600</name>
</gene>
<dbReference type="AlphaFoldDB" id="A0AAV3YIX1"/>
<keyword evidence="2" id="KW-1185">Reference proteome</keyword>
<organism evidence="1 2">
    <name type="scientific">Plakobranchus ocellatus</name>
    <dbReference type="NCBI Taxonomy" id="259542"/>
    <lineage>
        <taxon>Eukaryota</taxon>
        <taxon>Metazoa</taxon>
        <taxon>Spiralia</taxon>
        <taxon>Lophotrochozoa</taxon>
        <taxon>Mollusca</taxon>
        <taxon>Gastropoda</taxon>
        <taxon>Heterobranchia</taxon>
        <taxon>Euthyneura</taxon>
        <taxon>Panpulmonata</taxon>
        <taxon>Sacoglossa</taxon>
        <taxon>Placobranchoidea</taxon>
        <taxon>Plakobranchidae</taxon>
        <taxon>Plakobranchus</taxon>
    </lineage>
</organism>
<dbReference type="EMBL" id="BLXT01001108">
    <property type="protein sequence ID" value="GFN83190.1"/>
    <property type="molecule type" value="Genomic_DNA"/>
</dbReference>
<reference evidence="1 2" key="1">
    <citation type="journal article" date="2021" name="Elife">
        <title>Chloroplast acquisition without the gene transfer in kleptoplastic sea slugs, Plakobranchus ocellatus.</title>
        <authorList>
            <person name="Maeda T."/>
            <person name="Takahashi S."/>
            <person name="Yoshida T."/>
            <person name="Shimamura S."/>
            <person name="Takaki Y."/>
            <person name="Nagai Y."/>
            <person name="Toyoda A."/>
            <person name="Suzuki Y."/>
            <person name="Arimoto A."/>
            <person name="Ishii H."/>
            <person name="Satoh N."/>
            <person name="Nishiyama T."/>
            <person name="Hasebe M."/>
            <person name="Maruyama T."/>
            <person name="Minagawa J."/>
            <person name="Obokata J."/>
            <person name="Shigenobu S."/>
        </authorList>
    </citation>
    <scope>NUCLEOTIDE SEQUENCE [LARGE SCALE GENOMIC DNA]</scope>
</reference>
<evidence type="ECO:0000313" key="2">
    <source>
        <dbReference type="Proteomes" id="UP000735302"/>
    </source>
</evidence>
<accession>A0AAV3YIX1</accession>
<name>A0AAV3YIX1_9GAST</name>
<proteinExistence type="predicted"/>
<sequence length="87" mass="10450">MISSFQVSFRPGPRWRGSNLRQKSTAYLRTDSLATVPTTSGRTERRKIEKESGREMGRIRWQRNLIRWEKTRDQWTAVLYKRICGRY</sequence>